<sequence>MLNHDFPDSLNSLHYIGFDVRNVDRIHGFLAQWKVLLTKRVL</sequence>
<dbReference type="EMBL" id="CP054301">
    <property type="protein sequence ID" value="QKK78885.1"/>
    <property type="molecule type" value="Genomic_DNA"/>
</dbReference>
<dbReference type="Proteomes" id="UP000509371">
    <property type="component" value="Chromosome"/>
</dbReference>
<gene>
    <name evidence="1" type="ORF">MP3633_0147</name>
</gene>
<name>A0A859CRW5_9GAMM</name>
<reference evidence="1 2" key="1">
    <citation type="submission" date="2020-06" db="EMBL/GenBank/DDBJ databases">
        <authorList>
            <person name="Voronona O.L."/>
            <person name="Aksenova E.I."/>
            <person name="Kunda M.S."/>
            <person name="Semenov A.N."/>
            <person name="Ryzhova N."/>
        </authorList>
    </citation>
    <scope>NUCLEOTIDE SEQUENCE [LARGE SCALE GENOMIC DNA]</scope>
    <source>
        <strain evidence="1 2">MPKMM3633</strain>
    </source>
</reference>
<dbReference type="KEGG" id="mpri:MP3633_0147"/>
<organism evidence="1 2">
    <name type="scientific">Marinomonas primoryensis</name>
    <dbReference type="NCBI Taxonomy" id="178399"/>
    <lineage>
        <taxon>Bacteria</taxon>
        <taxon>Pseudomonadati</taxon>
        <taxon>Pseudomonadota</taxon>
        <taxon>Gammaproteobacteria</taxon>
        <taxon>Oceanospirillales</taxon>
        <taxon>Oceanospirillaceae</taxon>
        <taxon>Marinomonas</taxon>
    </lineage>
</organism>
<proteinExistence type="predicted"/>
<evidence type="ECO:0000313" key="2">
    <source>
        <dbReference type="Proteomes" id="UP000509371"/>
    </source>
</evidence>
<evidence type="ECO:0000313" key="1">
    <source>
        <dbReference type="EMBL" id="QKK78885.1"/>
    </source>
</evidence>
<dbReference type="AlphaFoldDB" id="A0A859CRW5"/>
<protein>
    <submittedName>
        <fullName evidence="1">Uncharacterized protein</fullName>
    </submittedName>
</protein>
<accession>A0A859CRW5</accession>